<dbReference type="Proteomes" id="UP000001137">
    <property type="component" value="Chromosome"/>
</dbReference>
<keyword evidence="4 9" id="KW-0808">Transferase</keyword>
<dbReference type="PANTHER" id="PTHR11349">
    <property type="entry name" value="NUCLEOSIDE DIPHOSPHATE KINASE"/>
    <property type="match status" value="1"/>
</dbReference>
<evidence type="ECO:0000256" key="7">
    <source>
        <dbReference type="ARBA" id="ARBA00022840"/>
    </source>
</evidence>
<protein>
    <recommendedName>
        <fullName evidence="9">Nucleoside diphosphate kinase</fullName>
        <ecNumber evidence="9">2.7.4.6</ecNumber>
    </recommendedName>
</protein>
<dbReference type="eggNOG" id="arCOG04313">
    <property type="taxonomic scope" value="Archaea"/>
</dbReference>
<dbReference type="InterPro" id="IPR036850">
    <property type="entry name" value="NDK-like_dom_sf"/>
</dbReference>
<gene>
    <name evidence="11" type="ordered locus">Cmaq_0429</name>
</gene>
<evidence type="ECO:0000256" key="2">
    <source>
        <dbReference type="ARBA" id="ARBA00008142"/>
    </source>
</evidence>
<dbReference type="Pfam" id="PF00334">
    <property type="entry name" value="NDK"/>
    <property type="match status" value="2"/>
</dbReference>
<proteinExistence type="inferred from homology"/>
<dbReference type="InterPro" id="IPR023005">
    <property type="entry name" value="Nucleoside_diP_kinase_AS"/>
</dbReference>
<dbReference type="GO" id="GO:0004550">
    <property type="term" value="F:nucleoside diphosphate kinase activity"/>
    <property type="evidence" value="ECO:0007669"/>
    <property type="project" value="UniProtKB-EC"/>
</dbReference>
<reference evidence="11 12" key="1">
    <citation type="submission" date="2007-10" db="EMBL/GenBank/DDBJ databases">
        <title>Complete sequence of Caldivirga maquilingensis IC-167.</title>
        <authorList>
            <consortium name="US DOE Joint Genome Institute"/>
            <person name="Copeland A."/>
            <person name="Lucas S."/>
            <person name="Lapidus A."/>
            <person name="Barry K."/>
            <person name="Glavina del Rio T."/>
            <person name="Dalin E."/>
            <person name="Tice H."/>
            <person name="Pitluck S."/>
            <person name="Saunders E."/>
            <person name="Brettin T."/>
            <person name="Bruce D."/>
            <person name="Detter J.C."/>
            <person name="Han C."/>
            <person name="Schmutz J."/>
            <person name="Larimer F."/>
            <person name="Land M."/>
            <person name="Hauser L."/>
            <person name="Kyrpides N."/>
            <person name="Ivanova N."/>
            <person name="Biddle J.F."/>
            <person name="Zhang Z."/>
            <person name="Fitz-Gibbon S.T."/>
            <person name="Lowe T.M."/>
            <person name="Saltikov C."/>
            <person name="House C.H."/>
            <person name="Richardson P."/>
        </authorList>
    </citation>
    <scope>NUCLEOTIDE SEQUENCE [LARGE SCALE GENOMIC DNA]</scope>
    <source>
        <strain evidence="12">ATCC 700844 / DSM 13496 / JCM 10307 / IC-167</strain>
    </source>
</reference>
<dbReference type="HOGENOM" id="CLU_060216_6_3_2"/>
<dbReference type="EMBL" id="CP000852">
    <property type="protein sequence ID" value="ABW01274.1"/>
    <property type="molecule type" value="Genomic_DNA"/>
</dbReference>
<dbReference type="STRING" id="397948.Cmaq_0429"/>
<accession>A8MBT1</accession>
<comment type="catalytic activity">
    <reaction evidence="9">
        <text>a 2'-deoxyribonucleoside 5'-diphosphate + ATP = a 2'-deoxyribonucleoside 5'-triphosphate + ADP</text>
        <dbReference type="Rhea" id="RHEA:44640"/>
        <dbReference type="ChEBI" id="CHEBI:30616"/>
        <dbReference type="ChEBI" id="CHEBI:61560"/>
        <dbReference type="ChEBI" id="CHEBI:73316"/>
        <dbReference type="ChEBI" id="CHEBI:456216"/>
        <dbReference type="EC" id="2.7.4.6"/>
    </reaction>
</comment>
<dbReference type="PROSITE" id="PS00469">
    <property type="entry name" value="NDPK"/>
    <property type="match status" value="1"/>
</dbReference>
<evidence type="ECO:0000256" key="6">
    <source>
        <dbReference type="ARBA" id="ARBA00022777"/>
    </source>
</evidence>
<keyword evidence="12" id="KW-1185">Reference proteome</keyword>
<feature type="domain" description="Nucleoside diphosphate kinase-like" evidence="10">
    <location>
        <begin position="5"/>
        <end position="185"/>
    </location>
</feature>
<dbReference type="AlphaFoldDB" id="A8MBT1"/>
<keyword evidence="5 9" id="KW-0547">Nucleotide-binding</keyword>
<dbReference type="KEGG" id="cma:Cmaq_0429"/>
<evidence type="ECO:0000256" key="1">
    <source>
        <dbReference type="ARBA" id="ARBA00001946"/>
    </source>
</evidence>
<dbReference type="GO" id="GO:0005524">
    <property type="term" value="F:ATP binding"/>
    <property type="evidence" value="ECO:0007669"/>
    <property type="project" value="UniProtKB-KW"/>
</dbReference>
<evidence type="ECO:0000256" key="4">
    <source>
        <dbReference type="ARBA" id="ARBA00022679"/>
    </source>
</evidence>
<name>A8MBT1_CALMQ</name>
<dbReference type="CDD" id="cd04413">
    <property type="entry name" value="NDPk_I"/>
    <property type="match status" value="1"/>
</dbReference>
<evidence type="ECO:0000256" key="8">
    <source>
        <dbReference type="PROSITE-ProRule" id="PRU00706"/>
    </source>
</evidence>
<comment type="caution">
    <text evidence="8">Lacks conserved residue(s) required for the propagation of feature annotation.</text>
</comment>
<keyword evidence="7 9" id="KW-0067">ATP-binding</keyword>
<keyword evidence="6 9" id="KW-0418">Kinase</keyword>
<evidence type="ECO:0000313" key="11">
    <source>
        <dbReference type="EMBL" id="ABW01274.1"/>
    </source>
</evidence>
<comment type="similarity">
    <text evidence="2 8">Belongs to the NDK family.</text>
</comment>
<evidence type="ECO:0000256" key="5">
    <source>
        <dbReference type="ARBA" id="ARBA00022741"/>
    </source>
</evidence>
<dbReference type="SUPFAM" id="SSF54919">
    <property type="entry name" value="Nucleoside diphosphate kinase, NDK"/>
    <property type="match status" value="1"/>
</dbReference>
<dbReference type="Gene3D" id="3.30.70.141">
    <property type="entry name" value="Nucleoside diphosphate kinase-like domain"/>
    <property type="match status" value="1"/>
</dbReference>
<evidence type="ECO:0000313" key="12">
    <source>
        <dbReference type="Proteomes" id="UP000001137"/>
    </source>
</evidence>
<dbReference type="SMART" id="SM00562">
    <property type="entry name" value="NDK"/>
    <property type="match status" value="1"/>
</dbReference>
<comment type="cofactor">
    <cofactor evidence="1">
        <name>Mg(2+)</name>
        <dbReference type="ChEBI" id="CHEBI:18420"/>
    </cofactor>
</comment>
<evidence type="ECO:0000256" key="9">
    <source>
        <dbReference type="RuleBase" id="RU004013"/>
    </source>
</evidence>
<dbReference type="InterPro" id="IPR034907">
    <property type="entry name" value="NDK-like_dom"/>
</dbReference>
<evidence type="ECO:0000259" key="10">
    <source>
        <dbReference type="SMART" id="SM00562"/>
    </source>
</evidence>
<dbReference type="PROSITE" id="PS51374">
    <property type="entry name" value="NDPK_LIKE"/>
    <property type="match status" value="1"/>
</dbReference>
<keyword evidence="3" id="KW-0597">Phosphoprotein</keyword>
<organism evidence="11 12">
    <name type="scientific">Caldivirga maquilingensis (strain ATCC 700844 / DSM 13496 / JCM 10307 / IC-167)</name>
    <dbReference type="NCBI Taxonomy" id="397948"/>
    <lineage>
        <taxon>Archaea</taxon>
        <taxon>Thermoproteota</taxon>
        <taxon>Thermoprotei</taxon>
        <taxon>Thermoproteales</taxon>
        <taxon>Thermoproteaceae</taxon>
        <taxon>Caldivirga</taxon>
    </lineage>
</organism>
<dbReference type="EC" id="2.7.4.6" evidence="9"/>
<evidence type="ECO:0000256" key="3">
    <source>
        <dbReference type="ARBA" id="ARBA00022553"/>
    </source>
</evidence>
<sequence>MLMAIERTLVIVKPDGVRKGLVGEVISRLERVGLKIVAMKMTWASRDKIEGFYPSSIDWFRSVGNKTLNSYREMGIDAKAELGTDDPVEIGKLVKKWLVDYMTESPIVLMVVEGNHAVEVVRKLVGNTLPYKAEPGTIRGDYSVDSPDLANREKRAIRNIVHASDSPEEARREIGHWFREDEIYNY</sequence>